<feature type="compositionally biased region" description="Basic and acidic residues" evidence="3">
    <location>
        <begin position="8"/>
        <end position="20"/>
    </location>
</feature>
<dbReference type="Gene3D" id="3.90.660.10">
    <property type="match status" value="1"/>
</dbReference>
<dbReference type="Gene3D" id="1.10.10.10">
    <property type="entry name" value="Winged helix-like DNA-binding domain superfamily/Winged helix DNA-binding domain"/>
    <property type="match status" value="1"/>
</dbReference>
<evidence type="ECO:0000256" key="1">
    <source>
        <dbReference type="ARBA" id="ARBA00005995"/>
    </source>
</evidence>
<dbReference type="PROSITE" id="PS50934">
    <property type="entry name" value="SWIRM"/>
    <property type="match status" value="1"/>
</dbReference>
<protein>
    <recommendedName>
        <fullName evidence="4">SWIRM domain-containing protein</fullName>
    </recommendedName>
</protein>
<evidence type="ECO:0000313" key="5">
    <source>
        <dbReference type="EMBL" id="KAJ9132684.1"/>
    </source>
</evidence>
<proteinExistence type="inferred from homology"/>
<dbReference type="Proteomes" id="UP001174677">
    <property type="component" value="Unassembled WGS sequence"/>
</dbReference>
<evidence type="ECO:0000256" key="3">
    <source>
        <dbReference type="SAM" id="MobiDB-lite"/>
    </source>
</evidence>
<feature type="compositionally biased region" description="Polar residues" evidence="3">
    <location>
        <begin position="90"/>
        <end position="99"/>
    </location>
</feature>
<evidence type="ECO:0000256" key="2">
    <source>
        <dbReference type="ARBA" id="ARBA00022853"/>
    </source>
</evidence>
<organism evidence="5 6">
    <name type="scientific">Hevea brasiliensis</name>
    <name type="common">Para rubber tree</name>
    <name type="synonym">Siphonia brasiliensis</name>
    <dbReference type="NCBI Taxonomy" id="3981"/>
    <lineage>
        <taxon>Eukaryota</taxon>
        <taxon>Viridiplantae</taxon>
        <taxon>Streptophyta</taxon>
        <taxon>Embryophyta</taxon>
        <taxon>Tracheophyta</taxon>
        <taxon>Spermatophyta</taxon>
        <taxon>Magnoliopsida</taxon>
        <taxon>eudicotyledons</taxon>
        <taxon>Gunneridae</taxon>
        <taxon>Pentapetalae</taxon>
        <taxon>rosids</taxon>
        <taxon>fabids</taxon>
        <taxon>Malpighiales</taxon>
        <taxon>Euphorbiaceae</taxon>
        <taxon>Crotonoideae</taxon>
        <taxon>Micrandreae</taxon>
        <taxon>Hevea</taxon>
    </lineage>
</organism>
<dbReference type="InterPro" id="IPR002937">
    <property type="entry name" value="Amino_oxidase"/>
</dbReference>
<dbReference type="SUPFAM" id="SSF46689">
    <property type="entry name" value="Homeodomain-like"/>
    <property type="match status" value="1"/>
</dbReference>
<dbReference type="SUPFAM" id="SSF54373">
    <property type="entry name" value="FAD-linked reductases, C-terminal domain"/>
    <property type="match status" value="1"/>
</dbReference>
<feature type="domain" description="SWIRM" evidence="4">
    <location>
        <begin position="133"/>
        <end position="234"/>
    </location>
</feature>
<keyword evidence="6" id="KW-1185">Reference proteome</keyword>
<dbReference type="PANTHER" id="PTHR10742">
    <property type="entry name" value="FLAVIN MONOAMINE OXIDASE"/>
    <property type="match status" value="1"/>
</dbReference>
<dbReference type="InterPro" id="IPR036388">
    <property type="entry name" value="WH-like_DNA-bd_sf"/>
</dbReference>
<accession>A0ABQ9KCP3</accession>
<evidence type="ECO:0000259" key="4">
    <source>
        <dbReference type="PROSITE" id="PS50934"/>
    </source>
</evidence>
<dbReference type="Gene3D" id="3.50.50.60">
    <property type="entry name" value="FAD/NAD(P)-binding domain"/>
    <property type="match status" value="1"/>
</dbReference>
<dbReference type="EMBL" id="JARPOI010000019">
    <property type="protein sequence ID" value="KAJ9132684.1"/>
    <property type="molecule type" value="Genomic_DNA"/>
</dbReference>
<dbReference type="Pfam" id="PF04433">
    <property type="entry name" value="SWIRM"/>
    <property type="match status" value="1"/>
</dbReference>
<feature type="region of interest" description="Disordered" evidence="3">
    <location>
        <begin position="1"/>
        <end position="108"/>
    </location>
</feature>
<dbReference type="InterPro" id="IPR009057">
    <property type="entry name" value="Homeodomain-like_sf"/>
</dbReference>
<feature type="compositionally biased region" description="Polar residues" evidence="3">
    <location>
        <begin position="28"/>
        <end position="60"/>
    </location>
</feature>
<gene>
    <name evidence="5" type="ORF">P3X46_033524</name>
</gene>
<comment type="caution">
    <text evidence="5">The sequence shown here is derived from an EMBL/GenBank/DDBJ whole genome shotgun (WGS) entry which is preliminary data.</text>
</comment>
<reference evidence="5 6" key="1">
    <citation type="journal article" date="2023" name="Plant Biotechnol. J.">
        <title>Chromosome-level wild Hevea brasiliensis genome provides new tools for genomic-assisted breeding and valuable loci to elevate rubber yield.</title>
        <authorList>
            <person name="Cheng H."/>
            <person name="Song X."/>
            <person name="Hu Y."/>
            <person name="Wu T."/>
            <person name="Yang Q."/>
            <person name="An Z."/>
            <person name="Feng S."/>
            <person name="Deng Z."/>
            <person name="Wu W."/>
            <person name="Zeng X."/>
            <person name="Tu M."/>
            <person name="Wang X."/>
            <person name="Huang H."/>
        </authorList>
    </citation>
    <scope>NUCLEOTIDE SEQUENCE [LARGE SCALE GENOMIC DNA]</scope>
    <source>
        <strain evidence="5">MT/VB/25A 57/8</strain>
    </source>
</reference>
<dbReference type="SUPFAM" id="SSF51905">
    <property type="entry name" value="FAD/NAD(P)-binding domain"/>
    <property type="match status" value="1"/>
</dbReference>
<keyword evidence="2" id="KW-0156">Chromatin regulator</keyword>
<dbReference type="InterPro" id="IPR036188">
    <property type="entry name" value="FAD/NAD-bd_sf"/>
</dbReference>
<dbReference type="PANTHER" id="PTHR10742:SF381">
    <property type="entry name" value="LYSINE-SPECIFIC HISTONE DEMETHYLASE 1 HOMOLOG 1"/>
    <property type="match status" value="1"/>
</dbReference>
<dbReference type="InterPro" id="IPR050281">
    <property type="entry name" value="Flavin_monoamine_oxidase"/>
</dbReference>
<dbReference type="InterPro" id="IPR007526">
    <property type="entry name" value="SWIRM"/>
</dbReference>
<name>A0ABQ9KCP3_HEVBR</name>
<sequence>METTEEPELPRDPSDNRNDVVSDDSSPETDLTLSPIQPQNHINDPQNSSENHLPHSSETQSPPPNTTLDAPVSDSQDDSSDPIPEATLEEQPQNPNSTDPAPPPKRRRRRKRFFTEINGNPSFRRQRIAGGLSEELNVEALIAISVGFPVDSLTEEEIEANVVSTIGGTEQDNYIVVRNHILSRWRSNVSIWLTRDHALESIRAEYKNLVDSAYNFLLEHGYINFGLAPAVKEAQRALHERAERANVVVVGAGLAGLVAARQLVAMGFKVVVLEGRARPGGRVKTRRMKGDGVVAAADVGGSVLTGINGNPLGVLARQLGLPLHKVRDICPLYLPDGKAVDSEIDSRVEVSFNKLLDRVCKLRQAMIEEVKSVDVNLGTALEAFRHAYKVAEDSQERMLLNWHLANLEYANASLMSNLSMAYWDQDDPYEMGGDHCFIPGGNDTFVKELAMDLPIFYERTVESIRYGVDGVIVYASGQVFRGDMALCTVPLGVLKKGTIEFVPELPQRKKDAIQRLGYGLLNKVALLFPYNFWGGEIDTFGHLTEDSSMRGEFFLFYSYSSVSGGPLLIALVAGDAAVKFETMSPVESVKRVLEILRGIFHPKGIVVPDPVQAVCTRWGKDCFTYGSYSYVAVGSSGDDYDILAESIGDGRVFFAGEATNKQYPATMHGAFLSGMREAANILRVAKRRSLALTSKLNNDIEESDDLTKLYDTPDLIFGSFSILFDPRSNDLESLSLLRVKFQGPKLDSCLLCLYGLISRRQAIELSELDDDGKRMEMLCHNFQVRLVGRKGFSDAGDSLIMHIKASRSRLSVGI</sequence>
<evidence type="ECO:0000313" key="6">
    <source>
        <dbReference type="Proteomes" id="UP001174677"/>
    </source>
</evidence>
<dbReference type="Pfam" id="PF01593">
    <property type="entry name" value="Amino_oxidase"/>
    <property type="match status" value="1"/>
</dbReference>
<comment type="similarity">
    <text evidence="1">Belongs to the flavin monoamine oxidase family.</text>
</comment>